<dbReference type="OrthoDB" id="9813903at2"/>
<dbReference type="CDD" id="cd09833">
    <property type="entry name" value="CBS_pair_GGDEF_PAS_repeat1"/>
    <property type="match status" value="1"/>
</dbReference>
<dbReference type="SMART" id="SM00091">
    <property type="entry name" value="PAS"/>
    <property type="match status" value="1"/>
</dbReference>
<dbReference type="FunFam" id="3.20.20.450:FF:000001">
    <property type="entry name" value="Cyclic di-GMP phosphodiesterase yahA"/>
    <property type="match status" value="1"/>
</dbReference>
<dbReference type="EMBL" id="CP038635">
    <property type="protein sequence ID" value="QBY51763.1"/>
    <property type="molecule type" value="Genomic_DNA"/>
</dbReference>
<dbReference type="GO" id="GO:0071732">
    <property type="term" value="P:cellular response to nitric oxide"/>
    <property type="evidence" value="ECO:0007669"/>
    <property type="project" value="UniProtKB-ARBA"/>
</dbReference>
<dbReference type="PROSITE" id="PS50113">
    <property type="entry name" value="PAC"/>
    <property type="match status" value="1"/>
</dbReference>
<name>A0A4P7LF32_9BURK</name>
<evidence type="ECO:0000259" key="6">
    <source>
        <dbReference type="PROSITE" id="PS50887"/>
    </source>
</evidence>
<evidence type="ECO:0000256" key="2">
    <source>
        <dbReference type="PROSITE-ProRule" id="PRU00703"/>
    </source>
</evidence>
<dbReference type="InterPro" id="IPR052155">
    <property type="entry name" value="Biofilm_reg_signaling"/>
</dbReference>
<dbReference type="Pfam" id="PF13426">
    <property type="entry name" value="PAS_9"/>
    <property type="match status" value="1"/>
</dbReference>
<feature type="domain" description="CBS" evidence="7">
    <location>
        <begin position="77"/>
        <end position="140"/>
    </location>
</feature>
<evidence type="ECO:0000256" key="1">
    <source>
        <dbReference type="ARBA" id="ARBA00051114"/>
    </source>
</evidence>
<dbReference type="InterPro" id="IPR043128">
    <property type="entry name" value="Rev_trsase/Diguanyl_cyclase"/>
</dbReference>
<dbReference type="FunFam" id="3.30.70.270:FF:000001">
    <property type="entry name" value="Diguanylate cyclase domain protein"/>
    <property type="match status" value="1"/>
</dbReference>
<evidence type="ECO:0000259" key="4">
    <source>
        <dbReference type="PROSITE" id="PS50113"/>
    </source>
</evidence>
<evidence type="ECO:0000259" key="5">
    <source>
        <dbReference type="PROSITE" id="PS50883"/>
    </source>
</evidence>
<dbReference type="SMART" id="SM00116">
    <property type="entry name" value="CBS"/>
    <property type="match status" value="4"/>
</dbReference>
<feature type="domain" description="CBS" evidence="7">
    <location>
        <begin position="14"/>
        <end position="69"/>
    </location>
</feature>
<dbReference type="NCBIfam" id="TIGR00229">
    <property type="entry name" value="sensory_box"/>
    <property type="match status" value="1"/>
</dbReference>
<feature type="domain" description="EAL" evidence="5">
    <location>
        <begin position="582"/>
        <end position="835"/>
    </location>
</feature>
<dbReference type="InterPro" id="IPR001633">
    <property type="entry name" value="EAL_dom"/>
</dbReference>
<dbReference type="Pfam" id="PF00563">
    <property type="entry name" value="EAL"/>
    <property type="match status" value="1"/>
</dbReference>
<dbReference type="SUPFAM" id="SSF54631">
    <property type="entry name" value="CBS-domain pair"/>
    <property type="match status" value="2"/>
</dbReference>
<dbReference type="Gene3D" id="3.30.70.270">
    <property type="match status" value="1"/>
</dbReference>
<dbReference type="InterPro" id="IPR001610">
    <property type="entry name" value="PAC"/>
</dbReference>
<keyword evidence="2" id="KW-0129">CBS domain</keyword>
<dbReference type="GO" id="GO:0071111">
    <property type="term" value="F:cyclic-guanylate-specific phosphodiesterase activity"/>
    <property type="evidence" value="ECO:0007669"/>
    <property type="project" value="UniProtKB-EC"/>
</dbReference>
<evidence type="ECO:0000313" key="9">
    <source>
        <dbReference type="Proteomes" id="UP000295294"/>
    </source>
</evidence>
<feature type="domain" description="CBS" evidence="7">
    <location>
        <begin position="204"/>
        <end position="266"/>
    </location>
</feature>
<comment type="catalytic activity">
    <reaction evidence="1">
        <text>3',3'-c-di-GMP + H2O = 5'-phosphoguanylyl(3'-&gt;5')guanosine + H(+)</text>
        <dbReference type="Rhea" id="RHEA:24902"/>
        <dbReference type="ChEBI" id="CHEBI:15377"/>
        <dbReference type="ChEBI" id="CHEBI:15378"/>
        <dbReference type="ChEBI" id="CHEBI:58754"/>
        <dbReference type="ChEBI" id="CHEBI:58805"/>
        <dbReference type="EC" id="3.1.4.52"/>
    </reaction>
    <physiologicalReaction direction="left-to-right" evidence="1">
        <dbReference type="Rhea" id="RHEA:24903"/>
    </physiologicalReaction>
</comment>
<dbReference type="Gene3D" id="3.20.20.450">
    <property type="entry name" value="EAL domain"/>
    <property type="match status" value="1"/>
</dbReference>
<dbReference type="SUPFAM" id="SSF141868">
    <property type="entry name" value="EAL domain-like"/>
    <property type="match status" value="1"/>
</dbReference>
<dbReference type="InterPro" id="IPR029787">
    <property type="entry name" value="Nucleotide_cyclase"/>
</dbReference>
<dbReference type="InterPro" id="IPR046342">
    <property type="entry name" value="CBS_dom_sf"/>
</dbReference>
<dbReference type="PANTHER" id="PTHR44757:SF2">
    <property type="entry name" value="BIOFILM ARCHITECTURE MAINTENANCE PROTEIN MBAA"/>
    <property type="match status" value="1"/>
</dbReference>
<dbReference type="CDD" id="cd00130">
    <property type="entry name" value="PAS"/>
    <property type="match status" value="1"/>
</dbReference>
<sequence length="835" mass="92485">MPHHTLDIEIERLVSKSTLECEPLTPVSEVVARMTARRCSSIVVMDQGRAVGIWTERDALTLGDAADALSSPISALMSHPVQSLPGRTRLGDAVVHFKNKGIRHCLVVDDAGHPLGMLSQTDLVMGHGAEFFLRTRPIDSVRLSRPVVLAPDTSLPDAMHAMRTGGLSAIIVRYPAGEYGILTERDIVRLAAANALGGTVAEHAARPLRALRRSQSLYAARQTLIEHRIRHVGIFDDQHHDHGELVGVLSLADILSHIEYEYVHELQLALRERDEALLQSTYHLKLADRVFDATLDGVMVTDRNGVIERVNPAFTQLTGYSRADAIGKTPRMLNSGKQGPEFYRSLWRQLREHGSWQGEIWNRRKNGELYLEYLSISGIHSPDGDCTHYAAIFSDITQRRMDEERLNHLAMHDALTALPNRTLFSERLKQAIARAERAARRVAVMFIDLDRFKLINDTMGHGVGDQALKAIARRLRESVRESDTVARLAGDEFTVVIEDIEDIRHVAQIAQGLLSAVGHPIDTNGQTVFVTPSIGISIYPDDGTDQKQLLMQADRAMYAAKDEGKNGFRFFSTQMTSSSMERITLESELRNALAADEFRLHYQPVFDLRSGAIVSVEALLRWQHPTRGLLAPGAFITAAEDSALIMPIGAWVLREACRQARRWIEEGFAFGRIAVNLSARQCRHEQFLHDLTTILSDAGLPPGRLQLELVESMAMTGNGVTEALLGELARRGVSLAIDDFGTGYSSFTYLQTLPVDTLKVDRSFLAGIDGRRRDSAIVRAIVAMARSLGLAVVAEGVENEEQLRFLREIGCDRGQGFLLGRPVAAERLQRAGFGA</sequence>
<dbReference type="Proteomes" id="UP000295294">
    <property type="component" value="Chromosome 2"/>
</dbReference>
<dbReference type="PROSITE" id="PS50883">
    <property type="entry name" value="EAL"/>
    <property type="match status" value="1"/>
</dbReference>
<dbReference type="InterPro" id="IPR000700">
    <property type="entry name" value="PAS-assoc_C"/>
</dbReference>
<dbReference type="InterPro" id="IPR035919">
    <property type="entry name" value="EAL_sf"/>
</dbReference>
<dbReference type="CDD" id="cd01948">
    <property type="entry name" value="EAL"/>
    <property type="match status" value="1"/>
</dbReference>
<gene>
    <name evidence="8" type="ORF">E0W60_10955</name>
</gene>
<dbReference type="PROSITE" id="PS50112">
    <property type="entry name" value="PAS"/>
    <property type="match status" value="1"/>
</dbReference>
<dbReference type="InterPro" id="IPR000160">
    <property type="entry name" value="GGDEF_dom"/>
</dbReference>
<dbReference type="SMART" id="SM00086">
    <property type="entry name" value="PAC"/>
    <property type="match status" value="1"/>
</dbReference>
<feature type="domain" description="PAC" evidence="4">
    <location>
        <begin position="356"/>
        <end position="408"/>
    </location>
</feature>
<dbReference type="Gene3D" id="3.10.580.10">
    <property type="entry name" value="CBS-domain"/>
    <property type="match status" value="2"/>
</dbReference>
<dbReference type="Gene3D" id="3.30.450.20">
    <property type="entry name" value="PAS domain"/>
    <property type="match status" value="1"/>
</dbReference>
<organism evidence="8 9">
    <name type="scientific">Cupriavidus oxalaticus</name>
    <dbReference type="NCBI Taxonomy" id="96344"/>
    <lineage>
        <taxon>Bacteria</taxon>
        <taxon>Pseudomonadati</taxon>
        <taxon>Pseudomonadota</taxon>
        <taxon>Betaproteobacteria</taxon>
        <taxon>Burkholderiales</taxon>
        <taxon>Burkholderiaceae</taxon>
        <taxon>Cupriavidus</taxon>
    </lineage>
</organism>
<feature type="domain" description="PAS" evidence="3">
    <location>
        <begin position="283"/>
        <end position="329"/>
    </location>
</feature>
<dbReference type="Pfam" id="PF00990">
    <property type="entry name" value="GGDEF"/>
    <property type="match status" value="1"/>
</dbReference>
<dbReference type="PROSITE" id="PS51371">
    <property type="entry name" value="CBS"/>
    <property type="match status" value="3"/>
</dbReference>
<dbReference type="SUPFAM" id="SSF55073">
    <property type="entry name" value="Nucleotide cyclase"/>
    <property type="match status" value="1"/>
</dbReference>
<reference evidence="8 9" key="1">
    <citation type="submission" date="2019-03" db="EMBL/GenBank/DDBJ databases">
        <title>Efficiently degradation of phenoxyalkanoic acid herbicides by Cupriavidus oxalaticus strain X32.</title>
        <authorList>
            <person name="Sheng X."/>
        </authorList>
    </citation>
    <scope>NUCLEOTIDE SEQUENCE [LARGE SCALE GENOMIC DNA]</scope>
    <source>
        <strain evidence="8 9">X32</strain>
    </source>
</reference>
<evidence type="ECO:0000259" key="7">
    <source>
        <dbReference type="PROSITE" id="PS51371"/>
    </source>
</evidence>
<dbReference type="Pfam" id="PF00571">
    <property type="entry name" value="CBS"/>
    <property type="match status" value="4"/>
</dbReference>
<dbReference type="KEGG" id="cox:E0W60_10955"/>
<dbReference type="SMART" id="SM00052">
    <property type="entry name" value="EAL"/>
    <property type="match status" value="1"/>
</dbReference>
<evidence type="ECO:0000313" key="8">
    <source>
        <dbReference type="EMBL" id="QBY51763.1"/>
    </source>
</evidence>
<dbReference type="InterPro" id="IPR035965">
    <property type="entry name" value="PAS-like_dom_sf"/>
</dbReference>
<accession>A0A4P7LF32</accession>
<dbReference type="PANTHER" id="PTHR44757">
    <property type="entry name" value="DIGUANYLATE CYCLASE DGCP"/>
    <property type="match status" value="1"/>
</dbReference>
<dbReference type="NCBIfam" id="TIGR00254">
    <property type="entry name" value="GGDEF"/>
    <property type="match status" value="1"/>
</dbReference>
<proteinExistence type="predicted"/>
<dbReference type="InterPro" id="IPR000014">
    <property type="entry name" value="PAS"/>
</dbReference>
<dbReference type="SMART" id="SM00267">
    <property type="entry name" value="GGDEF"/>
    <property type="match status" value="1"/>
</dbReference>
<protein>
    <submittedName>
        <fullName evidence="8">EAL domain-containing protein</fullName>
    </submittedName>
</protein>
<dbReference type="CDD" id="cd01949">
    <property type="entry name" value="GGDEF"/>
    <property type="match status" value="1"/>
</dbReference>
<dbReference type="AlphaFoldDB" id="A0A4P7LF32"/>
<evidence type="ECO:0000259" key="3">
    <source>
        <dbReference type="PROSITE" id="PS50112"/>
    </source>
</evidence>
<dbReference type="RefSeq" id="WP_135704065.1">
    <property type="nucleotide sequence ID" value="NZ_CP038635.1"/>
</dbReference>
<dbReference type="PROSITE" id="PS50887">
    <property type="entry name" value="GGDEF"/>
    <property type="match status" value="1"/>
</dbReference>
<dbReference type="InterPro" id="IPR000644">
    <property type="entry name" value="CBS_dom"/>
</dbReference>
<dbReference type="SUPFAM" id="SSF55785">
    <property type="entry name" value="PYP-like sensor domain (PAS domain)"/>
    <property type="match status" value="1"/>
</dbReference>
<feature type="domain" description="GGDEF" evidence="6">
    <location>
        <begin position="440"/>
        <end position="573"/>
    </location>
</feature>